<protein>
    <submittedName>
        <fullName evidence="1">Uncharacterized protein</fullName>
    </submittedName>
</protein>
<dbReference type="EMBL" id="MU394299">
    <property type="protein sequence ID" value="KAI6088861.1"/>
    <property type="molecule type" value="Genomic_DNA"/>
</dbReference>
<accession>A0ACC0D7Z1</accession>
<keyword evidence="2" id="KW-1185">Reference proteome</keyword>
<sequence>MSKILVVFGATGHQGSSIVNYVLNDSELSREYQIRAITRNINSEKIKQLKERVEVVQGDVLDRASLEAALTGAHTVFSMTTPDFGPNGLEVEYENGKRIADVAVEKGVEYIIFSTLPSASEITGGKYTRITPFEAKAKIEKYIRGLPIKSAFYCPGYFMEDFQSPIFLNTKKAPDGTWVITRNVPSTALMPIVDAVGDSGKFVGAILADPDKYEGKLFCAAILYSWEEIVAAISKATGETIVFKQVSSEEFEESLPGFQKMFTDAFRYQEEYGGFCGPESKKLIDWAAKNARGKLTTFEEFLKTHPVQLE</sequence>
<reference evidence="1 2" key="1">
    <citation type="journal article" date="2022" name="New Phytol.">
        <title>Ecological generalism drives hyperdiversity of secondary metabolite gene clusters in xylarialean endophytes.</title>
        <authorList>
            <person name="Franco M.E.E."/>
            <person name="Wisecaver J.H."/>
            <person name="Arnold A.E."/>
            <person name="Ju Y.M."/>
            <person name="Slot J.C."/>
            <person name="Ahrendt S."/>
            <person name="Moore L.P."/>
            <person name="Eastman K.E."/>
            <person name="Scott K."/>
            <person name="Konkel Z."/>
            <person name="Mondo S.J."/>
            <person name="Kuo A."/>
            <person name="Hayes R.D."/>
            <person name="Haridas S."/>
            <person name="Andreopoulos B."/>
            <person name="Riley R."/>
            <person name="LaButti K."/>
            <person name="Pangilinan J."/>
            <person name="Lipzen A."/>
            <person name="Amirebrahimi M."/>
            <person name="Yan J."/>
            <person name="Adam C."/>
            <person name="Keymanesh K."/>
            <person name="Ng V."/>
            <person name="Louie K."/>
            <person name="Northen T."/>
            <person name="Drula E."/>
            <person name="Henrissat B."/>
            <person name="Hsieh H.M."/>
            <person name="Youens-Clark K."/>
            <person name="Lutzoni F."/>
            <person name="Miadlikowska J."/>
            <person name="Eastwood D.C."/>
            <person name="Hamelin R.C."/>
            <person name="Grigoriev I.V."/>
            <person name="U'Ren J.M."/>
        </authorList>
    </citation>
    <scope>NUCLEOTIDE SEQUENCE [LARGE SCALE GENOMIC DNA]</scope>
    <source>
        <strain evidence="1 2">ER1909</strain>
    </source>
</reference>
<proteinExistence type="predicted"/>
<evidence type="ECO:0000313" key="2">
    <source>
        <dbReference type="Proteomes" id="UP001497680"/>
    </source>
</evidence>
<evidence type="ECO:0000313" key="1">
    <source>
        <dbReference type="EMBL" id="KAI6088861.1"/>
    </source>
</evidence>
<dbReference type="Proteomes" id="UP001497680">
    <property type="component" value="Unassembled WGS sequence"/>
</dbReference>
<gene>
    <name evidence="1" type="ORF">F4821DRAFT_233159</name>
</gene>
<organism evidence="1 2">
    <name type="scientific">Hypoxylon rubiginosum</name>
    <dbReference type="NCBI Taxonomy" id="110542"/>
    <lineage>
        <taxon>Eukaryota</taxon>
        <taxon>Fungi</taxon>
        <taxon>Dikarya</taxon>
        <taxon>Ascomycota</taxon>
        <taxon>Pezizomycotina</taxon>
        <taxon>Sordariomycetes</taxon>
        <taxon>Xylariomycetidae</taxon>
        <taxon>Xylariales</taxon>
        <taxon>Hypoxylaceae</taxon>
        <taxon>Hypoxylon</taxon>
    </lineage>
</organism>
<name>A0ACC0D7Z1_9PEZI</name>
<comment type="caution">
    <text evidence="1">The sequence shown here is derived from an EMBL/GenBank/DDBJ whole genome shotgun (WGS) entry which is preliminary data.</text>
</comment>